<dbReference type="Proteomes" id="UP000319829">
    <property type="component" value="Unassembled WGS sequence"/>
</dbReference>
<feature type="transmembrane region" description="Helical" evidence="4">
    <location>
        <begin position="181"/>
        <end position="209"/>
    </location>
</feature>
<dbReference type="PROSITE" id="PS50293">
    <property type="entry name" value="TPR_REGION"/>
    <property type="match status" value="1"/>
</dbReference>
<dbReference type="SUPFAM" id="SSF48452">
    <property type="entry name" value="TPR-like"/>
    <property type="match status" value="1"/>
</dbReference>
<protein>
    <submittedName>
        <fullName evidence="5">Tetratricopeptide repeat protein</fullName>
    </submittedName>
</protein>
<keyword evidence="2 3" id="KW-0802">TPR repeat</keyword>
<dbReference type="Pfam" id="PF13371">
    <property type="entry name" value="TPR_9"/>
    <property type="match status" value="1"/>
</dbReference>
<dbReference type="Pfam" id="PF13181">
    <property type="entry name" value="TPR_8"/>
    <property type="match status" value="1"/>
</dbReference>
<dbReference type="PANTHER" id="PTHR44227">
    <property type="match status" value="1"/>
</dbReference>
<feature type="repeat" description="TPR" evidence="3">
    <location>
        <begin position="460"/>
        <end position="493"/>
    </location>
</feature>
<keyword evidence="4" id="KW-1133">Transmembrane helix</keyword>
<feature type="transmembrane region" description="Helical" evidence="4">
    <location>
        <begin position="21"/>
        <end position="40"/>
    </location>
</feature>
<evidence type="ECO:0000256" key="1">
    <source>
        <dbReference type="ARBA" id="ARBA00022737"/>
    </source>
</evidence>
<dbReference type="PANTHER" id="PTHR44227:SF3">
    <property type="entry name" value="PROTEIN O-MANNOSYL-TRANSFERASE TMTC4"/>
    <property type="match status" value="1"/>
</dbReference>
<dbReference type="InterPro" id="IPR011990">
    <property type="entry name" value="TPR-like_helical_dom_sf"/>
</dbReference>
<sequence length="651" mass="73483">MQRRRGKQHQERPKSRRIAPRGHWLLWLGAILVVTFVVYLPSLDNGFLNWDDNQYVTENPAMAQPGLHDLLTVPLGGNYHPLTMLSLALNYRLSGLDPASYHWLNLLLHLANTALVFLFVRKLSGDRFWTTVVTSVFFGIHPTHVESVAWISERKDVLYAFFYLIALIVYLRYLDTRRSPWLILTLLAFVLSLASKPAAVVLPLTLLAIDYFRRRPWSASVVLEKTPFFAISIAAGILTLHTQRLAGATAAAQLFSPFKKVLFASYATAMYVVKLFVPVHLSAIYPHPPTSLKTLAPKFYVALAAVAILLPTVVYLCRRVRVVLFGLAFFFINIFLVLQLFTIGGSVMADRYTYLPYIGLFFALAWWLDEPPGSTAARLPVKPLMAGVLLLLFPFSLVQTWRRCDVWQNTETFWNDTIQKYPGQIVDAYNNRGYYYHSVNRVNEALADYDLALALNSKVPRTWMNKGLVLAELGRRDSALICFNRALELEPNRTDALNNRGGIRLQKGDLAGAADDFSRAIEIKADFYSPYVNRAIAYFAMGEYEKSIADRRRAIELRPNNSTNYRDVGAIAEALLRLNRPREAVAEYDKAIQGAPPGDGSLGGYYLNRSRAWWALRDRTKAISDAEEAQRLGATVDPAYLRGLGRAGEHP</sequence>
<dbReference type="InterPro" id="IPR019734">
    <property type="entry name" value="TPR_rpt"/>
</dbReference>
<evidence type="ECO:0000256" key="4">
    <source>
        <dbReference type="SAM" id="Phobius"/>
    </source>
</evidence>
<keyword evidence="4" id="KW-0472">Membrane</keyword>
<dbReference type="AlphaFoldDB" id="A0A538SSU1"/>
<proteinExistence type="predicted"/>
<dbReference type="GO" id="GO:0000030">
    <property type="term" value="F:mannosyltransferase activity"/>
    <property type="evidence" value="ECO:0007669"/>
    <property type="project" value="TreeGrafter"/>
</dbReference>
<dbReference type="GO" id="GO:0030968">
    <property type="term" value="P:endoplasmic reticulum unfolded protein response"/>
    <property type="evidence" value="ECO:0007669"/>
    <property type="project" value="TreeGrafter"/>
</dbReference>
<feature type="transmembrane region" description="Helical" evidence="4">
    <location>
        <begin position="299"/>
        <end position="317"/>
    </location>
</feature>
<dbReference type="SMART" id="SM00028">
    <property type="entry name" value="TPR"/>
    <property type="match status" value="5"/>
</dbReference>
<dbReference type="PROSITE" id="PS50005">
    <property type="entry name" value="TPR"/>
    <property type="match status" value="4"/>
</dbReference>
<reference evidence="5 6" key="1">
    <citation type="journal article" date="2019" name="Nat. Microbiol.">
        <title>Mediterranean grassland soil C-N compound turnover is dependent on rainfall and depth, and is mediated by genomically divergent microorganisms.</title>
        <authorList>
            <person name="Diamond S."/>
            <person name="Andeer P.F."/>
            <person name="Li Z."/>
            <person name="Crits-Christoph A."/>
            <person name="Burstein D."/>
            <person name="Anantharaman K."/>
            <person name="Lane K.R."/>
            <person name="Thomas B.C."/>
            <person name="Pan C."/>
            <person name="Northen T.R."/>
            <person name="Banfield J.F."/>
        </authorList>
    </citation>
    <scope>NUCLEOTIDE SEQUENCE [LARGE SCALE GENOMIC DNA]</scope>
    <source>
        <strain evidence="5">WS_4</strain>
    </source>
</reference>
<dbReference type="EMBL" id="VBOU01000072">
    <property type="protein sequence ID" value="TMQ54463.1"/>
    <property type="molecule type" value="Genomic_DNA"/>
</dbReference>
<feature type="transmembrane region" description="Helical" evidence="4">
    <location>
        <begin position="324"/>
        <end position="346"/>
    </location>
</feature>
<evidence type="ECO:0000313" key="6">
    <source>
        <dbReference type="Proteomes" id="UP000319829"/>
    </source>
</evidence>
<gene>
    <name evidence="5" type="ORF">E6K74_06125</name>
</gene>
<feature type="transmembrane region" description="Helical" evidence="4">
    <location>
        <begin position="157"/>
        <end position="174"/>
    </location>
</feature>
<comment type="caution">
    <text evidence="5">The sequence shown here is derived from an EMBL/GenBank/DDBJ whole genome shotgun (WGS) entry which is preliminary data.</text>
</comment>
<feature type="transmembrane region" description="Helical" evidence="4">
    <location>
        <begin position="127"/>
        <end position="145"/>
    </location>
</feature>
<evidence type="ECO:0000256" key="3">
    <source>
        <dbReference type="PROSITE-ProRule" id="PRU00339"/>
    </source>
</evidence>
<keyword evidence="1" id="KW-0677">Repeat</keyword>
<organism evidence="5 6">
    <name type="scientific">Eiseniibacteriota bacterium</name>
    <dbReference type="NCBI Taxonomy" id="2212470"/>
    <lineage>
        <taxon>Bacteria</taxon>
        <taxon>Candidatus Eiseniibacteriota</taxon>
    </lineage>
</organism>
<keyword evidence="4" id="KW-0812">Transmembrane</keyword>
<feature type="transmembrane region" description="Helical" evidence="4">
    <location>
        <begin position="101"/>
        <end position="120"/>
    </location>
</feature>
<name>A0A538SSU1_UNCEI</name>
<feature type="repeat" description="TPR" evidence="3">
    <location>
        <begin position="528"/>
        <end position="561"/>
    </location>
</feature>
<evidence type="ECO:0000313" key="5">
    <source>
        <dbReference type="EMBL" id="TMQ54463.1"/>
    </source>
</evidence>
<feature type="transmembrane region" description="Helical" evidence="4">
    <location>
        <begin position="261"/>
        <end position="279"/>
    </location>
</feature>
<feature type="repeat" description="TPR" evidence="3">
    <location>
        <begin position="494"/>
        <end position="527"/>
    </location>
</feature>
<dbReference type="Gene3D" id="1.25.40.10">
    <property type="entry name" value="Tetratricopeptide repeat domain"/>
    <property type="match status" value="3"/>
</dbReference>
<feature type="transmembrane region" description="Helical" evidence="4">
    <location>
        <begin position="221"/>
        <end position="240"/>
    </location>
</feature>
<evidence type="ECO:0000256" key="2">
    <source>
        <dbReference type="ARBA" id="ARBA00022803"/>
    </source>
</evidence>
<dbReference type="GO" id="GO:0035269">
    <property type="term" value="P:protein O-linked glycosylation via mannose"/>
    <property type="evidence" value="ECO:0007669"/>
    <property type="project" value="TreeGrafter"/>
</dbReference>
<dbReference type="InterPro" id="IPR052346">
    <property type="entry name" value="O-mannosyl-transferase_TMTC"/>
</dbReference>
<accession>A0A538SSU1</accession>
<feature type="repeat" description="TPR" evidence="3">
    <location>
        <begin position="426"/>
        <end position="459"/>
    </location>
</feature>